<keyword evidence="2" id="KW-0378">Hydrolase</keyword>
<protein>
    <submittedName>
        <fullName evidence="2">Alpha/beta hydrolase</fullName>
    </submittedName>
</protein>
<dbReference type="InterPro" id="IPR022742">
    <property type="entry name" value="Hydrolase_4"/>
</dbReference>
<dbReference type="InterPro" id="IPR051044">
    <property type="entry name" value="MAG_DAG_Lipase"/>
</dbReference>
<comment type="caution">
    <text evidence="2">The sequence shown here is derived from an EMBL/GenBank/DDBJ whole genome shotgun (WGS) entry which is preliminary data.</text>
</comment>
<evidence type="ECO:0000313" key="3">
    <source>
        <dbReference type="Proteomes" id="UP001589854"/>
    </source>
</evidence>
<keyword evidence="3" id="KW-1185">Reference proteome</keyword>
<reference evidence="2 3" key="1">
    <citation type="submission" date="2024-09" db="EMBL/GenBank/DDBJ databases">
        <authorList>
            <person name="Sun Q."/>
            <person name="Mori K."/>
        </authorList>
    </citation>
    <scope>NUCLEOTIDE SEQUENCE [LARGE SCALE GENOMIC DNA]</scope>
    <source>
        <strain evidence="2 3">CCM 7228</strain>
    </source>
</reference>
<dbReference type="Proteomes" id="UP001589854">
    <property type="component" value="Unassembled WGS sequence"/>
</dbReference>
<accession>A0ABV6GLV1</accession>
<dbReference type="Pfam" id="PF12146">
    <property type="entry name" value="Hydrolase_4"/>
    <property type="match status" value="1"/>
</dbReference>
<sequence length="307" mass="35132">MSEAFTYTVGEQVIHAKKWVDSDRKPKAIIQFSHGMAEHIERYEEFASFLLKQDFFVYGNDHRGHGMTAKTEDERGYFADENGFTTIVYDLLSLTNIIENEHPNVPVILFGHSMGSFLARRYIQIEGNRLHGVILSGTGGDPGFIGKIGLALARNEVKKKGRRAESPLLDKLTFGNYNKSFKPNRTSFDWLSRDEEVVDRYIADEHCGGIFTAGFFQDLLEGIGNIHQKANLEKIPKDLPIYLFSGEKDPVGNQSKGVLEVYHSYKKVGIEDVEFKIYKEGRHEMLNELNKLEVYEDVVNWINRHLH</sequence>
<evidence type="ECO:0000259" key="1">
    <source>
        <dbReference type="Pfam" id="PF12146"/>
    </source>
</evidence>
<dbReference type="GO" id="GO:0016787">
    <property type="term" value="F:hydrolase activity"/>
    <property type="evidence" value="ECO:0007669"/>
    <property type="project" value="UniProtKB-KW"/>
</dbReference>
<name>A0ABV6GLV1_9BACI</name>
<dbReference type="RefSeq" id="WP_378938656.1">
    <property type="nucleotide sequence ID" value="NZ_JBHLVO010000035.1"/>
</dbReference>
<dbReference type="SUPFAM" id="SSF53474">
    <property type="entry name" value="alpha/beta-Hydrolases"/>
    <property type="match status" value="1"/>
</dbReference>
<organism evidence="2 3">
    <name type="scientific">Metabacillus herbersteinensis</name>
    <dbReference type="NCBI Taxonomy" id="283816"/>
    <lineage>
        <taxon>Bacteria</taxon>
        <taxon>Bacillati</taxon>
        <taxon>Bacillota</taxon>
        <taxon>Bacilli</taxon>
        <taxon>Bacillales</taxon>
        <taxon>Bacillaceae</taxon>
        <taxon>Metabacillus</taxon>
    </lineage>
</organism>
<proteinExistence type="predicted"/>
<gene>
    <name evidence="2" type="ORF">ACFFIX_24050</name>
</gene>
<dbReference type="PANTHER" id="PTHR11614">
    <property type="entry name" value="PHOSPHOLIPASE-RELATED"/>
    <property type="match status" value="1"/>
</dbReference>
<dbReference type="InterPro" id="IPR029058">
    <property type="entry name" value="AB_hydrolase_fold"/>
</dbReference>
<dbReference type="EMBL" id="JBHLVO010000035">
    <property type="protein sequence ID" value="MFC0274423.1"/>
    <property type="molecule type" value="Genomic_DNA"/>
</dbReference>
<feature type="domain" description="Serine aminopeptidase S33" evidence="1">
    <location>
        <begin position="25"/>
        <end position="289"/>
    </location>
</feature>
<dbReference type="Gene3D" id="3.40.50.1820">
    <property type="entry name" value="alpha/beta hydrolase"/>
    <property type="match status" value="1"/>
</dbReference>
<evidence type="ECO:0000313" key="2">
    <source>
        <dbReference type="EMBL" id="MFC0274423.1"/>
    </source>
</evidence>